<sequence>MAMASGGPLGAFLGKVMTSSRGGRGGGMEEAEASSRKSVGQQRFRYVTSVKGGTLVEHTSGEGSREWSGKLLEMFKRWFPWSLSRDVIEYASEGEGEGGEGATTAYRSHETGVTREGLKQLARLMGKSEGQGIKYGNQVESCSGFEVAVTMFGDGSARIEAGITWREDGDGGGSAVVSMPGMKARVSRRLFGLPTSLSVVEEHDFDLASTRQSEEPNICVESYLPSYLSPLLSSSKVQVGNAGARPLLDVAGVDIALSPGKGSSLLEVCLNPSGWDKGYVDGGQAPPSAKLLLSYRKSFPSVFSLPADRSAGLYFPSSYVYLEGHRSLGQFTDSLRVQFPLPDASMPYNACIITCTVFALCVGVTLKNLGYVIKPAKGEAEGKRKAQKRLKLLVNLVVLVALVVVVLVADSETRLYIQSLVA</sequence>
<feature type="transmembrane region" description="Helical" evidence="2">
    <location>
        <begin position="346"/>
        <end position="369"/>
    </location>
</feature>
<organism evidence="3 4">
    <name type="scientific">Chloropicon primus</name>
    <dbReference type="NCBI Taxonomy" id="1764295"/>
    <lineage>
        <taxon>Eukaryota</taxon>
        <taxon>Viridiplantae</taxon>
        <taxon>Chlorophyta</taxon>
        <taxon>Chloropicophyceae</taxon>
        <taxon>Chloropicales</taxon>
        <taxon>Chloropicaceae</taxon>
        <taxon>Chloropicon</taxon>
    </lineage>
</organism>
<evidence type="ECO:0008006" key="5">
    <source>
        <dbReference type="Google" id="ProtNLM"/>
    </source>
</evidence>
<dbReference type="InterPro" id="IPR007245">
    <property type="entry name" value="PIG-T"/>
</dbReference>
<dbReference type="EMBL" id="CP031052">
    <property type="protein sequence ID" value="QDZ25919.1"/>
    <property type="molecule type" value="Genomic_DNA"/>
</dbReference>
<dbReference type="AlphaFoldDB" id="A0A5B8MZJ9"/>
<keyword evidence="2" id="KW-1133">Transmembrane helix</keyword>
<dbReference type="Proteomes" id="UP000316726">
    <property type="component" value="Chromosome 19"/>
</dbReference>
<dbReference type="STRING" id="1764295.A0A5B8MZJ9"/>
<keyword evidence="2" id="KW-0812">Transmembrane</keyword>
<feature type="transmembrane region" description="Helical" evidence="2">
    <location>
        <begin position="390"/>
        <end position="409"/>
    </location>
</feature>
<evidence type="ECO:0000256" key="2">
    <source>
        <dbReference type="SAM" id="Phobius"/>
    </source>
</evidence>
<name>A0A5B8MZJ9_9CHLO</name>
<dbReference type="GO" id="GO:0016255">
    <property type="term" value="P:attachment of GPI anchor to protein"/>
    <property type="evidence" value="ECO:0007669"/>
    <property type="project" value="InterPro"/>
</dbReference>
<evidence type="ECO:0000313" key="4">
    <source>
        <dbReference type="Proteomes" id="UP000316726"/>
    </source>
</evidence>
<proteinExistence type="predicted"/>
<dbReference type="GO" id="GO:0042765">
    <property type="term" value="C:GPI-anchor transamidase complex"/>
    <property type="evidence" value="ECO:0007669"/>
    <property type="project" value="InterPro"/>
</dbReference>
<dbReference type="OrthoDB" id="331263at2759"/>
<dbReference type="Pfam" id="PF04113">
    <property type="entry name" value="Gpi16"/>
    <property type="match status" value="1"/>
</dbReference>
<feature type="region of interest" description="Disordered" evidence="1">
    <location>
        <begin position="15"/>
        <end position="38"/>
    </location>
</feature>
<evidence type="ECO:0000313" key="3">
    <source>
        <dbReference type="EMBL" id="QDZ25919.1"/>
    </source>
</evidence>
<evidence type="ECO:0000256" key="1">
    <source>
        <dbReference type="SAM" id="MobiDB-lite"/>
    </source>
</evidence>
<protein>
    <recommendedName>
        <fullName evidence="5">GPI transamidase component PIG-T</fullName>
    </recommendedName>
</protein>
<keyword evidence="4" id="KW-1185">Reference proteome</keyword>
<accession>A0A5B8MZJ9</accession>
<reference evidence="3 4" key="1">
    <citation type="submission" date="2018-07" db="EMBL/GenBank/DDBJ databases">
        <title>The complete nuclear genome of the prasinophyte Chloropicon primus (CCMP1205).</title>
        <authorList>
            <person name="Pombert J.-F."/>
            <person name="Otis C."/>
            <person name="Turmel M."/>
            <person name="Lemieux C."/>
        </authorList>
    </citation>
    <scope>NUCLEOTIDE SEQUENCE [LARGE SCALE GENOMIC DNA]</scope>
    <source>
        <strain evidence="3 4">CCMP1205</strain>
    </source>
</reference>
<keyword evidence="2" id="KW-0472">Membrane</keyword>
<gene>
    <name evidence="3" type="ORF">A3770_19p84370</name>
</gene>